<evidence type="ECO:0000256" key="7">
    <source>
        <dbReference type="ARBA" id="ARBA00022989"/>
    </source>
</evidence>
<feature type="chain" id="PRO_5017194320" description="protein-tyrosine-phosphatase" evidence="12">
    <location>
        <begin position="26"/>
        <end position="940"/>
    </location>
</feature>
<dbReference type="GO" id="GO:0043235">
    <property type="term" value="C:receptor complex"/>
    <property type="evidence" value="ECO:0007669"/>
    <property type="project" value="TreeGrafter"/>
</dbReference>
<dbReference type="InterPro" id="IPR013783">
    <property type="entry name" value="Ig-like_fold"/>
</dbReference>
<feature type="signal peptide" evidence="12">
    <location>
        <begin position="1"/>
        <end position="25"/>
    </location>
</feature>
<dbReference type="PROSITE" id="PS50055">
    <property type="entry name" value="TYR_PHOSPHATASE_PTP"/>
    <property type="match status" value="1"/>
</dbReference>
<dbReference type="Gene3D" id="2.60.40.10">
    <property type="entry name" value="Immunoglobulins"/>
    <property type="match status" value="4"/>
</dbReference>
<dbReference type="EC" id="3.1.3.48" evidence="2"/>
<dbReference type="PROSITE" id="PS50853">
    <property type="entry name" value="FN3"/>
    <property type="match status" value="3"/>
</dbReference>
<dbReference type="InterPro" id="IPR036116">
    <property type="entry name" value="FN3_sf"/>
</dbReference>
<keyword evidence="17" id="KW-1185">Reference proteome</keyword>
<dbReference type="Gene3D" id="3.90.190.10">
    <property type="entry name" value="Protein tyrosine phosphatase superfamily"/>
    <property type="match status" value="1"/>
</dbReference>
<name>A0A3B4XPX7_SERLL</name>
<evidence type="ECO:0000313" key="16">
    <source>
        <dbReference type="Ensembl" id="ENSSLDP00000013823.1"/>
    </source>
</evidence>
<keyword evidence="8 11" id="KW-0472">Membrane</keyword>
<evidence type="ECO:0000256" key="12">
    <source>
        <dbReference type="SAM" id="SignalP"/>
    </source>
</evidence>
<evidence type="ECO:0000259" key="15">
    <source>
        <dbReference type="PROSITE" id="PS50853"/>
    </source>
</evidence>
<evidence type="ECO:0000256" key="4">
    <source>
        <dbReference type="ARBA" id="ARBA00022729"/>
    </source>
</evidence>
<dbReference type="PANTHER" id="PTHR46957">
    <property type="entry name" value="CYTOKINE RECEPTOR"/>
    <property type="match status" value="1"/>
</dbReference>
<evidence type="ECO:0000256" key="5">
    <source>
        <dbReference type="ARBA" id="ARBA00022801"/>
    </source>
</evidence>
<evidence type="ECO:0000256" key="11">
    <source>
        <dbReference type="SAM" id="Phobius"/>
    </source>
</evidence>
<dbReference type="FunFam" id="3.90.190.10:FF:000009">
    <property type="entry name" value="Receptor-type tyrosine-protein phosphatase beta"/>
    <property type="match status" value="1"/>
</dbReference>
<organism evidence="16 17">
    <name type="scientific">Seriola lalandi dorsalis</name>
    <dbReference type="NCBI Taxonomy" id="1841481"/>
    <lineage>
        <taxon>Eukaryota</taxon>
        <taxon>Metazoa</taxon>
        <taxon>Chordata</taxon>
        <taxon>Craniata</taxon>
        <taxon>Vertebrata</taxon>
        <taxon>Euteleostomi</taxon>
        <taxon>Actinopterygii</taxon>
        <taxon>Neopterygii</taxon>
        <taxon>Teleostei</taxon>
        <taxon>Neoteleostei</taxon>
        <taxon>Acanthomorphata</taxon>
        <taxon>Carangaria</taxon>
        <taxon>Carangiformes</taxon>
        <taxon>Carangidae</taxon>
        <taxon>Seriola</taxon>
    </lineage>
</organism>
<evidence type="ECO:0000256" key="2">
    <source>
        <dbReference type="ARBA" id="ARBA00013064"/>
    </source>
</evidence>
<keyword evidence="7 11" id="KW-1133">Transmembrane helix</keyword>
<comment type="catalytic activity">
    <reaction evidence="10">
        <text>O-phospho-L-tyrosyl-[protein] + H2O = L-tyrosyl-[protein] + phosphate</text>
        <dbReference type="Rhea" id="RHEA:10684"/>
        <dbReference type="Rhea" id="RHEA-COMP:10136"/>
        <dbReference type="Rhea" id="RHEA-COMP:20101"/>
        <dbReference type="ChEBI" id="CHEBI:15377"/>
        <dbReference type="ChEBI" id="CHEBI:43474"/>
        <dbReference type="ChEBI" id="CHEBI:46858"/>
        <dbReference type="ChEBI" id="CHEBI:61978"/>
        <dbReference type="EC" id="3.1.3.48"/>
    </reaction>
</comment>
<evidence type="ECO:0000256" key="10">
    <source>
        <dbReference type="ARBA" id="ARBA00051722"/>
    </source>
</evidence>
<comment type="subcellular location">
    <subcellularLocation>
        <location evidence="1">Membrane</location>
        <topology evidence="1">Single-pass type I membrane protein</topology>
    </subcellularLocation>
</comment>
<feature type="domain" description="Fibronectin type-III" evidence="15">
    <location>
        <begin position="246"/>
        <end position="336"/>
    </location>
</feature>
<dbReference type="PROSITE" id="PS00383">
    <property type="entry name" value="TYR_PHOSPHATASE_1"/>
    <property type="match status" value="1"/>
</dbReference>
<keyword evidence="3 11" id="KW-0812">Transmembrane</keyword>
<dbReference type="GO" id="GO:0016020">
    <property type="term" value="C:membrane"/>
    <property type="evidence" value="ECO:0007669"/>
    <property type="project" value="UniProtKB-SubCell"/>
</dbReference>
<dbReference type="PROSITE" id="PS50056">
    <property type="entry name" value="TYR_PHOSPHATASE_2"/>
    <property type="match status" value="1"/>
</dbReference>
<feature type="domain" description="Fibronectin type-III" evidence="15">
    <location>
        <begin position="68"/>
        <end position="160"/>
    </location>
</feature>
<dbReference type="SUPFAM" id="SSF49265">
    <property type="entry name" value="Fibronectin type III"/>
    <property type="match status" value="2"/>
</dbReference>
<evidence type="ECO:0000259" key="14">
    <source>
        <dbReference type="PROSITE" id="PS50056"/>
    </source>
</evidence>
<dbReference type="InterPro" id="IPR000242">
    <property type="entry name" value="PTP_cat"/>
</dbReference>
<evidence type="ECO:0000256" key="1">
    <source>
        <dbReference type="ARBA" id="ARBA00004479"/>
    </source>
</evidence>
<protein>
    <recommendedName>
        <fullName evidence="2">protein-tyrosine-phosphatase</fullName>
        <ecNumber evidence="2">3.1.3.48</ecNumber>
    </recommendedName>
</protein>
<evidence type="ECO:0000256" key="9">
    <source>
        <dbReference type="ARBA" id="ARBA00023180"/>
    </source>
</evidence>
<dbReference type="InterPro" id="IPR029021">
    <property type="entry name" value="Prot-tyrosine_phosphatase-like"/>
</dbReference>
<dbReference type="GeneTree" id="ENSGT00940000165368"/>
<dbReference type="SMART" id="SM00060">
    <property type="entry name" value="FN3"/>
    <property type="match status" value="5"/>
</dbReference>
<keyword evidence="9" id="KW-0325">Glycoprotein</keyword>
<reference evidence="16" key="2">
    <citation type="submission" date="2025-09" db="UniProtKB">
        <authorList>
            <consortium name="Ensembl"/>
        </authorList>
    </citation>
    <scope>IDENTIFICATION</scope>
</reference>
<dbReference type="InterPro" id="IPR016130">
    <property type="entry name" value="Tyr_Pase_AS"/>
</dbReference>
<evidence type="ECO:0000256" key="6">
    <source>
        <dbReference type="ARBA" id="ARBA00022912"/>
    </source>
</evidence>
<feature type="domain" description="Fibronectin type-III" evidence="15">
    <location>
        <begin position="337"/>
        <end position="420"/>
    </location>
</feature>
<dbReference type="Ensembl" id="ENSSLDT00000014337.1">
    <property type="protein sequence ID" value="ENSSLDP00000013823.1"/>
    <property type="gene ID" value="ENSSLDG00000011022.1"/>
</dbReference>
<keyword evidence="5" id="KW-0378">Hydrolase</keyword>
<dbReference type="SMART" id="SM00404">
    <property type="entry name" value="PTPc_motif"/>
    <property type="match status" value="1"/>
</dbReference>
<reference evidence="16" key="1">
    <citation type="submission" date="2025-08" db="UniProtKB">
        <authorList>
            <consortium name="Ensembl"/>
        </authorList>
    </citation>
    <scope>IDENTIFICATION</scope>
</reference>
<dbReference type="SMART" id="SM00194">
    <property type="entry name" value="PTPc"/>
    <property type="match status" value="1"/>
</dbReference>
<evidence type="ECO:0000256" key="8">
    <source>
        <dbReference type="ARBA" id="ARBA00023136"/>
    </source>
</evidence>
<evidence type="ECO:0000313" key="17">
    <source>
        <dbReference type="Proteomes" id="UP000261360"/>
    </source>
</evidence>
<feature type="domain" description="Tyrosine specific protein phosphatases" evidence="14">
    <location>
        <begin position="827"/>
        <end position="900"/>
    </location>
</feature>
<dbReference type="Proteomes" id="UP000261360">
    <property type="component" value="Unplaced"/>
</dbReference>
<dbReference type="InterPro" id="IPR000387">
    <property type="entry name" value="Tyr_Pase_dom"/>
</dbReference>
<feature type="domain" description="Tyrosine-protein phosphatase" evidence="13">
    <location>
        <begin position="650"/>
        <end position="909"/>
    </location>
</feature>
<dbReference type="InterPro" id="IPR050713">
    <property type="entry name" value="RTP_Phos/Ushers"/>
</dbReference>
<dbReference type="STRING" id="1841481.ENSSLDP00000013823"/>
<evidence type="ECO:0000259" key="13">
    <source>
        <dbReference type="PROSITE" id="PS50055"/>
    </source>
</evidence>
<keyword evidence="6" id="KW-0904">Protein phosphatase</keyword>
<keyword evidence="4 12" id="KW-0732">Signal</keyword>
<dbReference type="InterPro" id="IPR003961">
    <property type="entry name" value="FN3_dom"/>
</dbReference>
<evidence type="ECO:0000256" key="3">
    <source>
        <dbReference type="ARBA" id="ARBA00022692"/>
    </source>
</evidence>
<feature type="transmembrane region" description="Helical" evidence="11">
    <location>
        <begin position="582"/>
        <end position="605"/>
    </location>
</feature>
<dbReference type="GO" id="GO:0004725">
    <property type="term" value="F:protein tyrosine phosphatase activity"/>
    <property type="evidence" value="ECO:0007669"/>
    <property type="project" value="UniProtKB-EC"/>
</dbReference>
<sequence length="940" mass="105492">MMKPLSFKITSNHLLLCVFLGRVWSVTDSNTPSIPNTRLTSTVTHTTGAETSTLLTTPMTSLATTRKRPDNVEDVTVLNRTETSITLTWDKVDNILIYILQYDSNGMVNKNINASDQGTSVEYVVSSLTAGTIYNFTLFTVSEGLNSTGYTFEAVTAPRNADGFKSVNQSESSITLQWEKVDNILNYTLKFNEGEKDVTVSEGQEPVKHTISGLTSGTEYNFILYTVLREIKSSGVNLTAFTVPDSIKNVTVLNQTETSITLMWHKVKSISRYFLQYDNKGSTEKQYINASDQGTSVEHVVSSLNAGKKYHFTLFTVIEGLNSTGYTFEAVTVPPMVSSVNVTERSVTSFTLTWDNGDKDWTYLLQINGSNSTITPDANAVSHSVKSLKPGTDYPFSVITMFSKLKSIPYKCYTVTAIDCTSVTWHVTNSSIQGMVEGLFSNATASNEHTHVSPEGSNVSFTGLYPGATYEVLLVYKRHSTDFEQCRHKLTILPPSLSARCDYWDAGYSIIIVWNKPEGVVTEVEVNVTGQSHKALATEEHKIKISGFQPAKIYEVSLSSLSGTVRSYEPFVFLCSTDPRGVIAGSVFAVLLFVVLVCLAVFILFKRPDLIRKKAFIGVSKKSDKKCKAISVAKFPDHFCQLSVDDNRGFSQEYENLVPVGTDQTRKAAILPENKARNRFNNVLPYDWCRVKLSTSNPDETSDYINASYMPGYNREREYIATQGPLPSTVSDFWRMIWEQRVKGIVMVTNCVEGGRTKCERYWPADSKPCLYGEFLITMKSEQQEPNWTLREFSVKHTNTSEGRTVKHFHFTAWPDHGVPQGTDVLIQFRRLVRWHIEREGNGAPTVVHCSAGVGRTGTIIALDVLLQQLDKKRTVGINAFVHRMRLCRPFMVQTESQYVFLHQCIMDCLQPNEMTEENIYENEDMIYVNATALRELRQQ</sequence>
<dbReference type="SUPFAM" id="SSF52799">
    <property type="entry name" value="(Phosphotyrosine protein) phosphatases II"/>
    <property type="match status" value="1"/>
</dbReference>
<dbReference type="CDD" id="cd00063">
    <property type="entry name" value="FN3"/>
    <property type="match status" value="4"/>
</dbReference>
<dbReference type="InterPro" id="IPR003595">
    <property type="entry name" value="Tyr_Pase_cat"/>
</dbReference>
<proteinExistence type="predicted"/>
<dbReference type="Pfam" id="PF00102">
    <property type="entry name" value="Y_phosphatase"/>
    <property type="match status" value="1"/>
</dbReference>
<dbReference type="PRINTS" id="PR00700">
    <property type="entry name" value="PRTYPHPHTASE"/>
</dbReference>
<dbReference type="PANTHER" id="PTHR46957:SF10">
    <property type="entry name" value="PROTEIN TYROSINE PHOSPHATASE, RECEPTOR TYPE, H"/>
    <property type="match status" value="1"/>
</dbReference>
<dbReference type="AlphaFoldDB" id="A0A3B4XPX7"/>
<dbReference type="Pfam" id="PF00041">
    <property type="entry name" value="fn3"/>
    <property type="match status" value="4"/>
</dbReference>
<accession>A0A3B4XPX7</accession>